<proteinExistence type="predicted"/>
<evidence type="ECO:0000256" key="1">
    <source>
        <dbReference type="SAM" id="SignalP"/>
    </source>
</evidence>
<feature type="chain" id="PRO_5047433888" description="PorZ N-terminal beta-propeller domain-containing protein" evidence="1">
    <location>
        <begin position="20"/>
        <end position="717"/>
    </location>
</feature>
<dbReference type="InterPro" id="IPR015943">
    <property type="entry name" value="WD40/YVTN_repeat-like_dom_sf"/>
</dbReference>
<dbReference type="RefSeq" id="WP_119077944.1">
    <property type="nucleotide sequence ID" value="NZ_CP029600.1"/>
</dbReference>
<keyword evidence="4" id="KW-1185">Reference proteome</keyword>
<feature type="domain" description="PorZ N-terminal beta-propeller" evidence="2">
    <location>
        <begin position="46"/>
        <end position="196"/>
    </location>
</feature>
<dbReference type="SUPFAM" id="SSF101898">
    <property type="entry name" value="NHL repeat"/>
    <property type="match status" value="1"/>
</dbReference>
<dbReference type="Gene3D" id="2.130.10.10">
    <property type="entry name" value="YVTN repeat-like/Quinoprotein amine dehydrogenase"/>
    <property type="match status" value="2"/>
</dbReference>
<accession>A0ABM6WCR5</accession>
<keyword evidence="1" id="KW-0732">Signal</keyword>
<evidence type="ECO:0000259" key="2">
    <source>
        <dbReference type="Pfam" id="PF21544"/>
    </source>
</evidence>
<dbReference type="InterPro" id="IPR011110">
    <property type="entry name" value="Reg_prop"/>
</dbReference>
<dbReference type="Pfam" id="PF07494">
    <property type="entry name" value="Reg_prop"/>
    <property type="match status" value="1"/>
</dbReference>
<reference evidence="3 4" key="1">
    <citation type="submission" date="2018-05" db="EMBL/GenBank/DDBJ databases">
        <title>Chitinophaga sp. nov., isolated from rhizosphere soil of Alhagi.</title>
        <authorList>
            <person name="Liu Y."/>
        </authorList>
    </citation>
    <scope>NUCLEOTIDE SEQUENCE [LARGE SCALE GENOMIC DNA]</scope>
    <source>
        <strain evidence="3 4">T22</strain>
    </source>
</reference>
<dbReference type="Pfam" id="PF21544">
    <property type="entry name" value="PorZ_N_b_propeller"/>
    <property type="match status" value="1"/>
</dbReference>
<dbReference type="SUPFAM" id="SSF63829">
    <property type="entry name" value="Calcium-dependent phosphotriesterase"/>
    <property type="match status" value="1"/>
</dbReference>
<dbReference type="EMBL" id="CP029600">
    <property type="protein sequence ID" value="AWO01736.1"/>
    <property type="molecule type" value="Genomic_DNA"/>
</dbReference>
<evidence type="ECO:0000313" key="4">
    <source>
        <dbReference type="Proteomes" id="UP000246099"/>
    </source>
</evidence>
<dbReference type="InterPro" id="IPR048954">
    <property type="entry name" value="PorZ_N"/>
</dbReference>
<organism evidence="3 4">
    <name type="scientific">Chitinophaga alhagiae</name>
    <dbReference type="NCBI Taxonomy" id="2203219"/>
    <lineage>
        <taxon>Bacteria</taxon>
        <taxon>Pseudomonadati</taxon>
        <taxon>Bacteroidota</taxon>
        <taxon>Chitinophagia</taxon>
        <taxon>Chitinophagales</taxon>
        <taxon>Chitinophagaceae</taxon>
        <taxon>Chitinophaga</taxon>
    </lineage>
</organism>
<feature type="signal peptide" evidence="1">
    <location>
        <begin position="1"/>
        <end position="19"/>
    </location>
</feature>
<name>A0ABM6WCR5_9BACT</name>
<protein>
    <recommendedName>
        <fullName evidence="2">PorZ N-terminal beta-propeller domain-containing protein</fullName>
    </recommendedName>
</protein>
<evidence type="ECO:0000313" key="3">
    <source>
        <dbReference type="EMBL" id="AWO01736.1"/>
    </source>
</evidence>
<dbReference type="Proteomes" id="UP000246099">
    <property type="component" value="Chromosome"/>
</dbReference>
<gene>
    <name evidence="3" type="ORF">DLD77_08510</name>
</gene>
<sequence length="717" mass="77026">MFFRLLLLTICLLPANAYCQLTPIGHWREHLPWRQTTALAAAPDRLYCATPYGVFAVAFSDNALTRYSKVNGLHDAGIAAIGCHPGSQALVIAYDNGNLDVLRNENIINIPDFKLSSAGSDKRTRRISFDGPFAYLCTPVGILVLDLEKQEIADTWRIGATSALAQNGPYYYAATAAGVLRAPRQGRNLADPANWEVVPAWGNARNLLTLNSRLLALQGDTIYALEDTGREPWFANGTPILNVNTSGAALFVHQPGHVLQLSGSGVLENTLQSPSPAAAVTAAQATWVADAESGLLRFGNGGMVNFTPNSPHGIVSGEMTVHNGALWAAAGSVTTGWQATGNTDGLFRFDNEEWQRVAALRDVITISPAGTEMYAGAFGEGLLAVQANTVTKPGGDSLVSGLATDPEGRLWVSTFGAVNNLHMRRPDNSWLHYSIPVFHTANAVSQLLVDDAGQKWIVSPRNNGVFVFNHGTSPEGTADDKWKLYQPGAGQGNLPSPDVRCIAKDRDGYIWIGTAKGVAVVQCAATFCDAFWPVLKEDNFAGYLFQHEQVNTIAVDGANRKWVGTQNGAWLVAPGGEKILAHFNTANSPLPSDVVYRIAIHPTTGEVFFATAAGLLSWRGTATEGGPTQQNEVLVFPNPVPRGYEGTIAIRGLVQNAVVKITDTAGRLVFQTRAHGGQAVWNGRDYTGRRPQSGVYLVFASDDSGQEKIVTKLVFIH</sequence>